<gene>
    <name evidence="4" type="ORF">AZOBR_p60045</name>
</gene>
<dbReference type="CDD" id="cd02440">
    <property type="entry name" value="AdoMet_MTases"/>
    <property type="match status" value="2"/>
</dbReference>
<feature type="compositionally biased region" description="Low complexity" evidence="1">
    <location>
        <begin position="382"/>
        <end position="392"/>
    </location>
</feature>
<organism evidence="4 5">
    <name type="scientific">Azospirillum baldaniorum</name>
    <dbReference type="NCBI Taxonomy" id="1064539"/>
    <lineage>
        <taxon>Bacteria</taxon>
        <taxon>Pseudomonadati</taxon>
        <taxon>Pseudomonadota</taxon>
        <taxon>Alphaproteobacteria</taxon>
        <taxon>Rhodospirillales</taxon>
        <taxon>Azospirillaceae</taxon>
        <taxon>Azospirillum</taxon>
    </lineage>
</organism>
<feature type="domain" description="Spore protein YkvP/CgeB glycosyl transferase-like" evidence="3">
    <location>
        <begin position="217"/>
        <end position="358"/>
    </location>
</feature>
<reference evidence="4 5" key="1">
    <citation type="journal article" date="2011" name="PLoS Genet.">
        <title>Azospirillum genomes reveal transition of bacteria from aquatic to terrestrial environments.</title>
        <authorList>
            <person name="Wisniewski-Dye F."/>
            <person name="Borziak K."/>
            <person name="Khalsa-Moyers G."/>
            <person name="Alexandre G."/>
            <person name="Sukharnikov L.O."/>
            <person name="Wuichet K."/>
            <person name="Hurst G.B."/>
            <person name="McDonald W.H."/>
            <person name="Robertson J.S."/>
            <person name="Barbe V."/>
            <person name="Calteau A."/>
            <person name="Rouy Z."/>
            <person name="Mangenot S."/>
            <person name="Prigent-Combaret C."/>
            <person name="Normand P."/>
            <person name="Boyer M."/>
            <person name="Siguier P."/>
            <person name="Dessaux Y."/>
            <person name="Elmerich C."/>
            <person name="Condemine G."/>
            <person name="Krishnen G."/>
            <person name="Kennedy I."/>
            <person name="Paterson A.H."/>
            <person name="Gonzalez V."/>
            <person name="Mavingui P."/>
            <person name="Zhulin I.B."/>
        </authorList>
    </citation>
    <scope>NUCLEOTIDE SEQUENCE [LARGE SCALE GENOMIC DNA]</scope>
    <source>
        <strain evidence="4 5">Sp245</strain>
    </source>
</reference>
<feature type="domain" description="Methyltransferase type 11" evidence="2">
    <location>
        <begin position="672"/>
        <end position="720"/>
    </location>
</feature>
<evidence type="ECO:0000313" key="5">
    <source>
        <dbReference type="Proteomes" id="UP000007319"/>
    </source>
</evidence>
<evidence type="ECO:0000259" key="2">
    <source>
        <dbReference type="Pfam" id="PF08241"/>
    </source>
</evidence>
<evidence type="ECO:0008006" key="6">
    <source>
        <dbReference type="Google" id="ProtNLM"/>
    </source>
</evidence>
<dbReference type="Pfam" id="PF13524">
    <property type="entry name" value="Glyco_trans_1_2"/>
    <property type="match status" value="1"/>
</dbReference>
<dbReference type="Gene3D" id="3.40.50.150">
    <property type="entry name" value="Vaccinia Virus protein VP39"/>
    <property type="match status" value="2"/>
</dbReference>
<dbReference type="InterPro" id="IPR029063">
    <property type="entry name" value="SAM-dependent_MTases_sf"/>
</dbReference>
<dbReference type="EMBL" id="HE577333">
    <property type="protein sequence ID" value="CCD03981.1"/>
    <property type="molecule type" value="Genomic_DNA"/>
</dbReference>
<dbReference type="AlphaFoldDB" id="A0A9P1K1U4"/>
<name>A0A9P1K1U4_9PROT</name>
<dbReference type="GO" id="GO:0008757">
    <property type="term" value="F:S-adenosylmethionine-dependent methyltransferase activity"/>
    <property type="evidence" value="ECO:0007669"/>
    <property type="project" value="InterPro"/>
</dbReference>
<evidence type="ECO:0000313" key="4">
    <source>
        <dbReference type="EMBL" id="CCD03981.1"/>
    </source>
</evidence>
<evidence type="ECO:0000259" key="3">
    <source>
        <dbReference type="Pfam" id="PF13524"/>
    </source>
</evidence>
<dbReference type="SUPFAM" id="SSF53335">
    <property type="entry name" value="S-adenosyl-L-methionine-dependent methyltransferases"/>
    <property type="match status" value="2"/>
</dbReference>
<sequence length="888" mass="97923">MESFYPRYIEAFYEAHSELRAAPFDNQIEALVLDGFSALHNIAPYLGTVGYEAHLIIGNAWPAQRAWLRENGFPAPSPDRMLHEVVRRQVDALAPDILYCSDAATFDSAFIRSLRRRPRLVVGWHAAKIPVGTDWSEFDLILSGLAGVRDAAKRLGVRAAEPYMPGFPEWIASTVANVPETCDLVFPGSYTRAYHAPRNLLVNRIAEAAEECGFSCALHLGGDLDDLPPSARRRLQPQVFGLAMQRVLKSGRIVFDARGDYSSLTGDGRIMNLAGNETSNMRLFEATGGGAFLLTEHHDNLASFFQPGRDIETFTDANDLIEKIEHYLANPEARRAIARNGQRRCLEEHGMAQRIHEFDAILRRHLSSRSPSRKPAVPEPRAAQSAQTAAAPPSAPVREHRGYSVIDRAQAQTLAARPDEAWNRPEVCNAQEQAFRDLLAGMRAGAARSDLAVAAQAVEAAGLWSPTLLEVGCGSGYYAEVFDHLLPGRVRYAGIDRSTPMIALACQHRPGRSFAVANATRLPYGNGSMDIVFNGVSLMHTMDYEAAIAEARRVARRFVVFHTVPVLARRPTTWLRKSGYGAPMAEVILNEGELRALLVRHGLLIRRIWRSIPYDLADVLDEPTPTKTYLCEVVEPVNPARPLLLNIGCGERFHDDWVNMDVMPYSYAVLAHDAAAGLPFLDGTFDAVYHSHVLEHLSPAAVPAFLRECRRVLKPGGTLRIAVPDLEAACRAYLGTLAACDAGEEGAAARHDWMIAELVDQLARHTSGGRIAHFLERCPVQALDFVRHRIGSDAEALLSDGTVEQEAETAGAEDPTEIGRFRLSGEVHRWMYDRLSLRRCLEQAGFAGCRPMSASESAIPGFALYHLETTPSGTTHKPDSLFMEAVRE</sequence>
<dbReference type="InterPro" id="IPR055259">
    <property type="entry name" value="YkvP/CgeB_Glyco_trans-like"/>
</dbReference>
<keyword evidence="5" id="KW-1185">Reference proteome</keyword>
<dbReference type="Pfam" id="PF08241">
    <property type="entry name" value="Methyltransf_11"/>
    <property type="match status" value="2"/>
</dbReference>
<protein>
    <recommendedName>
        <fullName evidence="6">Methyltransferase type 11 domain-containing protein</fullName>
    </recommendedName>
</protein>
<keyword evidence="4" id="KW-0614">Plasmid</keyword>
<proteinExistence type="predicted"/>
<dbReference type="InterPro" id="IPR013216">
    <property type="entry name" value="Methyltransf_11"/>
</dbReference>
<feature type="region of interest" description="Disordered" evidence="1">
    <location>
        <begin position="367"/>
        <end position="402"/>
    </location>
</feature>
<geneLocation type="plasmid" evidence="4 5">
    <name>AZOBR_p6</name>
</geneLocation>
<dbReference type="PANTHER" id="PTHR43591">
    <property type="entry name" value="METHYLTRANSFERASE"/>
    <property type="match status" value="1"/>
</dbReference>
<dbReference type="SUPFAM" id="SSF53756">
    <property type="entry name" value="UDP-Glycosyltransferase/glycogen phosphorylase"/>
    <property type="match status" value="1"/>
</dbReference>
<dbReference type="KEGG" id="abs:AZOBR_p60045"/>
<evidence type="ECO:0000256" key="1">
    <source>
        <dbReference type="SAM" id="MobiDB-lite"/>
    </source>
</evidence>
<feature type="domain" description="Methyltransferase type 11" evidence="2">
    <location>
        <begin position="469"/>
        <end position="556"/>
    </location>
</feature>
<dbReference type="Proteomes" id="UP000007319">
    <property type="component" value="Plasmid AZOBR_p6"/>
</dbReference>
<accession>A0A9P1K1U4</accession>